<gene>
    <name evidence="1" type="ORF">ARTHRO_61267</name>
</gene>
<dbReference type="Proteomes" id="UP000032946">
    <property type="component" value="Chromosome"/>
</dbReference>
<dbReference type="EMBL" id="FO818640">
    <property type="protein sequence ID" value="CDM98666.1"/>
    <property type="molecule type" value="Genomic_DNA"/>
</dbReference>
<keyword evidence="2" id="KW-1185">Reference proteome</keyword>
<accession>A0A9P1P240</accession>
<evidence type="ECO:0000313" key="2">
    <source>
        <dbReference type="Proteomes" id="UP000032946"/>
    </source>
</evidence>
<dbReference type="RefSeq" id="WP_008056498.1">
    <property type="nucleotide sequence ID" value="NZ_FO818640.1"/>
</dbReference>
<reference evidence="1 2" key="1">
    <citation type="submission" date="2014-02" db="EMBL/GenBank/DDBJ databases">
        <authorList>
            <person name="Genoscope - CEA"/>
        </authorList>
    </citation>
    <scope>NUCLEOTIDE SEQUENCE [LARGE SCALE GENOMIC DNA]</scope>
    <source>
        <strain evidence="1 2">PCC 8005</strain>
    </source>
</reference>
<organism evidence="1 2">
    <name type="scientific">Limnospira indica PCC 8005</name>
    <dbReference type="NCBI Taxonomy" id="376219"/>
    <lineage>
        <taxon>Bacteria</taxon>
        <taxon>Bacillati</taxon>
        <taxon>Cyanobacteriota</taxon>
        <taxon>Cyanophyceae</taxon>
        <taxon>Oscillatoriophycideae</taxon>
        <taxon>Oscillatoriales</taxon>
        <taxon>Sirenicapillariaceae</taxon>
        <taxon>Limnospira</taxon>
    </lineage>
</organism>
<name>A0A9P1P240_9CYAN</name>
<proteinExistence type="predicted"/>
<sequence>MKKEKVTLLVSRFNCPHPVWENKTREEYLSWLHTRLDLFARYTFKSYQNLNTKPDQWILLVDKDKLDQGTFSQLSDLIAGEKCQLVQYQ</sequence>
<evidence type="ECO:0000313" key="1">
    <source>
        <dbReference type="EMBL" id="CDM98666.1"/>
    </source>
</evidence>
<dbReference type="AlphaFoldDB" id="A0A9P1P240"/>
<protein>
    <submittedName>
        <fullName evidence="1">Uncharacterized protein</fullName>
    </submittedName>
</protein>